<proteinExistence type="predicted"/>
<dbReference type="EMBL" id="CAGKOT010000068">
    <property type="protein sequence ID" value="CAB5390361.1"/>
    <property type="molecule type" value="Genomic_DNA"/>
</dbReference>
<evidence type="ECO:0000313" key="1">
    <source>
        <dbReference type="EMBL" id="CAB5390361.1"/>
    </source>
</evidence>
<dbReference type="OrthoDB" id="10271635at2759"/>
<organism evidence="1 2">
    <name type="scientific">Rhizophagus irregularis</name>
    <dbReference type="NCBI Taxonomy" id="588596"/>
    <lineage>
        <taxon>Eukaryota</taxon>
        <taxon>Fungi</taxon>
        <taxon>Fungi incertae sedis</taxon>
        <taxon>Mucoromycota</taxon>
        <taxon>Glomeromycotina</taxon>
        <taxon>Glomeromycetes</taxon>
        <taxon>Glomerales</taxon>
        <taxon>Glomeraceae</taxon>
        <taxon>Rhizophagus</taxon>
    </lineage>
</organism>
<accession>A0A915ZX04</accession>
<comment type="caution">
    <text evidence="1">The sequence shown here is derived from an EMBL/GenBank/DDBJ whole genome shotgun (WGS) entry which is preliminary data.</text>
</comment>
<reference evidence="1" key="1">
    <citation type="submission" date="2020-05" db="EMBL/GenBank/DDBJ databases">
        <authorList>
            <person name="Rincon C."/>
            <person name="Sanders R I."/>
            <person name="Robbins C."/>
            <person name="Chaturvedi A."/>
        </authorList>
    </citation>
    <scope>NUCLEOTIDE SEQUENCE</scope>
    <source>
        <strain evidence="1">CHB12</strain>
    </source>
</reference>
<sequence>MDPYDECILSAPRIYKQLTMLINKYISRPSVAEHTLLAIFNIFSQKIRGKFCIIQRIVFLKKEIMINFQFGNMKKESDQFVMSYSRLRGESPGNELLVAWRKQNGIMKRLKKREKVNTNKPYNAQTVITPEDPQPDIIFNPG</sequence>
<name>A0A915ZX04_9GLOM</name>
<evidence type="ECO:0000313" key="2">
    <source>
        <dbReference type="Proteomes" id="UP000684084"/>
    </source>
</evidence>
<dbReference type="AlphaFoldDB" id="A0A915ZX04"/>
<protein>
    <submittedName>
        <fullName evidence="1">Uncharacterized protein</fullName>
    </submittedName>
</protein>
<gene>
    <name evidence="1" type="ORF">CHRIB12_LOCUS21474</name>
</gene>
<dbReference type="Proteomes" id="UP000684084">
    <property type="component" value="Unassembled WGS sequence"/>
</dbReference>